<keyword evidence="9" id="KW-1185">Reference proteome</keyword>
<dbReference type="PRINTS" id="PR00359">
    <property type="entry name" value="BP450"/>
</dbReference>
<keyword evidence="2 7" id="KW-0349">Heme</keyword>
<evidence type="ECO:0000256" key="7">
    <source>
        <dbReference type="RuleBase" id="RU000461"/>
    </source>
</evidence>
<dbReference type="SUPFAM" id="SSF48264">
    <property type="entry name" value="Cytochrome P450"/>
    <property type="match status" value="1"/>
</dbReference>
<dbReference type="AlphaFoldDB" id="A0A897MM63"/>
<accession>A0A897MM63</accession>
<organism evidence="8 9">
    <name type="scientific">Natranaeroarchaeum sulfidigenes</name>
    <dbReference type="NCBI Taxonomy" id="2784880"/>
    <lineage>
        <taxon>Archaea</taxon>
        <taxon>Methanobacteriati</taxon>
        <taxon>Methanobacteriota</taxon>
        <taxon>Stenosarchaea group</taxon>
        <taxon>Halobacteria</taxon>
        <taxon>Halobacteriales</taxon>
        <taxon>Natronoarchaeaceae</taxon>
        <taxon>Natranaeroarchaeum</taxon>
    </lineage>
</organism>
<dbReference type="GO" id="GO:0005506">
    <property type="term" value="F:iron ion binding"/>
    <property type="evidence" value="ECO:0007669"/>
    <property type="project" value="InterPro"/>
</dbReference>
<dbReference type="Pfam" id="PF00067">
    <property type="entry name" value="p450"/>
    <property type="match status" value="1"/>
</dbReference>
<dbReference type="CDD" id="cd11032">
    <property type="entry name" value="P450_EryK-like"/>
    <property type="match status" value="1"/>
</dbReference>
<evidence type="ECO:0000256" key="2">
    <source>
        <dbReference type="ARBA" id="ARBA00022617"/>
    </source>
</evidence>
<dbReference type="FunFam" id="1.10.630.10:FF:000018">
    <property type="entry name" value="Cytochrome P450 monooxygenase"/>
    <property type="match status" value="1"/>
</dbReference>
<evidence type="ECO:0000256" key="3">
    <source>
        <dbReference type="ARBA" id="ARBA00022723"/>
    </source>
</evidence>
<gene>
    <name evidence="8" type="primary">cypX2</name>
    <name evidence="8" type="ORF">AArcS_0236</name>
</gene>
<evidence type="ECO:0000256" key="5">
    <source>
        <dbReference type="ARBA" id="ARBA00023004"/>
    </source>
</evidence>
<evidence type="ECO:0000313" key="9">
    <source>
        <dbReference type="Proteomes" id="UP000663586"/>
    </source>
</evidence>
<keyword evidence="3 7" id="KW-0479">Metal-binding</keyword>
<keyword evidence="5 7" id="KW-0408">Iron</keyword>
<reference evidence="8" key="1">
    <citation type="submission" date="2020-11" db="EMBL/GenBank/DDBJ databases">
        <title>Carbohydrate-dependent, anaerobic sulfur respiration: A novel catabolism in halophilic archaea.</title>
        <authorList>
            <person name="Sorokin D.Y."/>
            <person name="Messina E."/>
            <person name="Smedile F."/>
            <person name="La Cono V."/>
            <person name="Hallsworth J.E."/>
            <person name="Yakimov M.M."/>
        </authorList>
    </citation>
    <scope>NUCLEOTIDE SEQUENCE</scope>
    <source>
        <strain evidence="8">AArc-S</strain>
    </source>
</reference>
<protein>
    <submittedName>
        <fullName evidence="8">Cytochrome P450</fullName>
    </submittedName>
</protein>
<dbReference type="Proteomes" id="UP000663586">
    <property type="component" value="Chromosome"/>
</dbReference>
<dbReference type="Gene3D" id="1.10.630.10">
    <property type="entry name" value="Cytochrome P450"/>
    <property type="match status" value="1"/>
</dbReference>
<keyword evidence="6 7" id="KW-0503">Monooxygenase</keyword>
<dbReference type="GO" id="GO:0020037">
    <property type="term" value="F:heme binding"/>
    <property type="evidence" value="ECO:0007669"/>
    <property type="project" value="InterPro"/>
</dbReference>
<evidence type="ECO:0000256" key="1">
    <source>
        <dbReference type="ARBA" id="ARBA00010617"/>
    </source>
</evidence>
<sequence length="413" mass="46405">MSGADIGGLQTFPDALQGRDAWLDPFDWYAEMRENAPIRYDPTRQTWDVFRYEDVKTILANDDEQFSTSPRNIAGFQEPPEDEGFLLETMLLQDPPRHGELRSVVEGAFEPRSIRELEPRIRTLTAELIDEALVDANGELDVVDALAYPLPVIVIAELLGIPHDDRDQFKRWSDTIVRGADEDVDPEAFVQEQQQAGQEMAAYFLDQIERRRQQPQDDLLTTIATEEGESGQLSHREALGMCMLLLIAGNITTTHLITNAIRCFDEHDDDLFATLSDEDGSLSAAIEEVLRYRGSVQAMTRVPREDVELGGKQLEAGDGIVVWLGAANRDERQFPDADTFVPDRSPNQHLGFGHGIHYCLGAPLARLETRVVLDELLTRLSDITIAPDADLTPVRSSFIYGVESLPLRFERDE</sequence>
<evidence type="ECO:0000313" key="8">
    <source>
        <dbReference type="EMBL" id="QSG01471.1"/>
    </source>
</evidence>
<name>A0A897MM63_9EURY</name>
<dbReference type="RefSeq" id="WP_238478596.1">
    <property type="nucleotide sequence ID" value="NZ_CP064786.1"/>
</dbReference>
<proteinExistence type="inferred from homology"/>
<comment type="similarity">
    <text evidence="1 7">Belongs to the cytochrome P450 family.</text>
</comment>
<dbReference type="EMBL" id="CP064786">
    <property type="protein sequence ID" value="QSG01471.1"/>
    <property type="molecule type" value="Genomic_DNA"/>
</dbReference>
<dbReference type="GeneID" id="70683623"/>
<dbReference type="InterPro" id="IPR002397">
    <property type="entry name" value="Cyt_P450_B"/>
</dbReference>
<dbReference type="InterPro" id="IPR017972">
    <property type="entry name" value="Cyt_P450_CS"/>
</dbReference>
<evidence type="ECO:0000256" key="6">
    <source>
        <dbReference type="ARBA" id="ARBA00023033"/>
    </source>
</evidence>
<evidence type="ECO:0000256" key="4">
    <source>
        <dbReference type="ARBA" id="ARBA00023002"/>
    </source>
</evidence>
<dbReference type="PANTHER" id="PTHR46696">
    <property type="entry name" value="P450, PUTATIVE (EUROFUNG)-RELATED"/>
    <property type="match status" value="1"/>
</dbReference>
<dbReference type="InterPro" id="IPR036396">
    <property type="entry name" value="Cyt_P450_sf"/>
</dbReference>
<dbReference type="InterPro" id="IPR001128">
    <property type="entry name" value="Cyt_P450"/>
</dbReference>
<dbReference type="KEGG" id="hara:AArcS_0236"/>
<dbReference type="GO" id="GO:0004497">
    <property type="term" value="F:monooxygenase activity"/>
    <property type="evidence" value="ECO:0007669"/>
    <property type="project" value="UniProtKB-KW"/>
</dbReference>
<dbReference type="PANTHER" id="PTHR46696:SF1">
    <property type="entry name" value="CYTOCHROME P450 YJIB-RELATED"/>
    <property type="match status" value="1"/>
</dbReference>
<dbReference type="PROSITE" id="PS00086">
    <property type="entry name" value="CYTOCHROME_P450"/>
    <property type="match status" value="1"/>
</dbReference>
<keyword evidence="4 7" id="KW-0560">Oxidoreductase</keyword>
<dbReference type="GO" id="GO:0016705">
    <property type="term" value="F:oxidoreductase activity, acting on paired donors, with incorporation or reduction of molecular oxygen"/>
    <property type="evidence" value="ECO:0007669"/>
    <property type="project" value="InterPro"/>
</dbReference>